<organism evidence="1 2">
    <name type="scientific">Sandaracinobacteroides saxicola</name>
    <dbReference type="NCBI Taxonomy" id="2759707"/>
    <lineage>
        <taxon>Bacteria</taxon>
        <taxon>Pseudomonadati</taxon>
        <taxon>Pseudomonadota</taxon>
        <taxon>Alphaproteobacteria</taxon>
        <taxon>Sphingomonadales</taxon>
        <taxon>Sphingosinicellaceae</taxon>
        <taxon>Sandaracinobacteroides</taxon>
    </lineage>
</organism>
<evidence type="ECO:0000313" key="1">
    <source>
        <dbReference type="EMBL" id="QMW23763.1"/>
    </source>
</evidence>
<name>A0A7G5IK71_9SPHN</name>
<dbReference type="RefSeq" id="WP_182297586.1">
    <property type="nucleotide sequence ID" value="NZ_CP059851.1"/>
</dbReference>
<dbReference type="InterPro" id="IPR007838">
    <property type="entry name" value="Cell_div_ZapA-like"/>
</dbReference>
<keyword evidence="1" id="KW-0132">Cell division</keyword>
<accession>A0A7G5IK71</accession>
<dbReference type="Pfam" id="PF05164">
    <property type="entry name" value="ZapA"/>
    <property type="match status" value="1"/>
</dbReference>
<dbReference type="InterPro" id="IPR042233">
    <property type="entry name" value="Cell_div_ZapA_N"/>
</dbReference>
<gene>
    <name evidence="1" type="ORF">H3309_04585</name>
</gene>
<dbReference type="Proteomes" id="UP000515292">
    <property type="component" value="Chromosome"/>
</dbReference>
<dbReference type="Gene3D" id="3.30.160.880">
    <property type="entry name" value="Cell division protein ZapA protomer, N-terminal domain"/>
    <property type="match status" value="1"/>
</dbReference>
<keyword evidence="1" id="KW-0131">Cell cycle</keyword>
<dbReference type="AlphaFoldDB" id="A0A7G5IK71"/>
<dbReference type="InterPro" id="IPR036192">
    <property type="entry name" value="Cell_div_ZapA-like_sf"/>
</dbReference>
<evidence type="ECO:0000313" key="2">
    <source>
        <dbReference type="Proteomes" id="UP000515292"/>
    </source>
</evidence>
<reference evidence="1 2" key="1">
    <citation type="submission" date="2020-07" db="EMBL/GenBank/DDBJ databases">
        <title>Complete genome sequence for Sandaracinobacter sp. M6.</title>
        <authorList>
            <person name="Tang Y."/>
            <person name="Liu Q."/>
            <person name="Guo Z."/>
            <person name="Lei P."/>
            <person name="Huang B."/>
        </authorList>
    </citation>
    <scope>NUCLEOTIDE SEQUENCE [LARGE SCALE GENOMIC DNA]</scope>
    <source>
        <strain evidence="1 2">M6</strain>
    </source>
</reference>
<keyword evidence="2" id="KW-1185">Reference proteome</keyword>
<dbReference type="GO" id="GO:0051301">
    <property type="term" value="P:cell division"/>
    <property type="evidence" value="ECO:0007669"/>
    <property type="project" value="UniProtKB-KW"/>
</dbReference>
<sequence length="100" mass="10271">MAEVSVSVGGRHYRLTCRDGEEAQIRTAAAHIASKTDALTAGLGPIPEGQLLLMAGLMITDELFSARNGSGAPSTPADDPVLLAAIARLEALADKLEADG</sequence>
<dbReference type="SUPFAM" id="SSF102829">
    <property type="entry name" value="Cell division protein ZapA-like"/>
    <property type="match status" value="1"/>
</dbReference>
<dbReference type="KEGG" id="sand:H3309_04585"/>
<protein>
    <submittedName>
        <fullName evidence="1">Cell division protein ZapA</fullName>
    </submittedName>
</protein>
<proteinExistence type="predicted"/>
<dbReference type="EMBL" id="CP059851">
    <property type="protein sequence ID" value="QMW23763.1"/>
    <property type="molecule type" value="Genomic_DNA"/>
</dbReference>